<dbReference type="SMART" id="SM00044">
    <property type="entry name" value="CYCc"/>
    <property type="match status" value="1"/>
</dbReference>
<dbReference type="GeneID" id="94844748"/>
<dbReference type="Pfam" id="PF13426">
    <property type="entry name" value="PAS_9"/>
    <property type="match status" value="1"/>
</dbReference>
<keyword evidence="5 7" id="KW-0472">Membrane</keyword>
<evidence type="ECO:0000313" key="11">
    <source>
        <dbReference type="Proteomes" id="UP000179807"/>
    </source>
</evidence>
<evidence type="ECO:0000256" key="5">
    <source>
        <dbReference type="ARBA" id="ARBA00023136"/>
    </source>
</evidence>
<feature type="domain" description="PAS" evidence="8">
    <location>
        <begin position="1219"/>
        <end position="1282"/>
    </location>
</feature>
<evidence type="ECO:0000259" key="8">
    <source>
        <dbReference type="PROSITE" id="PS50112"/>
    </source>
</evidence>
<feature type="transmembrane region" description="Helical" evidence="7">
    <location>
        <begin position="102"/>
        <end position="128"/>
    </location>
</feature>
<feature type="transmembrane region" description="Helical" evidence="7">
    <location>
        <begin position="653"/>
        <end position="676"/>
    </location>
</feature>
<dbReference type="EMBL" id="MLAK01001052">
    <property type="protein sequence ID" value="OHS98484.1"/>
    <property type="molecule type" value="Genomic_DNA"/>
</dbReference>
<evidence type="ECO:0000256" key="6">
    <source>
        <dbReference type="ARBA" id="ARBA00023239"/>
    </source>
</evidence>
<organism evidence="10 11">
    <name type="scientific">Tritrichomonas foetus</name>
    <dbReference type="NCBI Taxonomy" id="1144522"/>
    <lineage>
        <taxon>Eukaryota</taxon>
        <taxon>Metamonada</taxon>
        <taxon>Parabasalia</taxon>
        <taxon>Tritrichomonadida</taxon>
        <taxon>Tritrichomonadidae</taxon>
        <taxon>Tritrichomonas</taxon>
    </lineage>
</organism>
<dbReference type="GO" id="GO:0007168">
    <property type="term" value="P:receptor guanylyl cyclase signaling pathway"/>
    <property type="evidence" value="ECO:0007669"/>
    <property type="project" value="TreeGrafter"/>
</dbReference>
<feature type="transmembrane region" description="Helical" evidence="7">
    <location>
        <begin position="1149"/>
        <end position="1172"/>
    </location>
</feature>
<comment type="subcellular location">
    <subcellularLocation>
        <location evidence="1">Membrane</location>
    </subcellularLocation>
</comment>
<dbReference type="GO" id="GO:0035556">
    <property type="term" value="P:intracellular signal transduction"/>
    <property type="evidence" value="ECO:0007669"/>
    <property type="project" value="InterPro"/>
</dbReference>
<feature type="transmembrane region" description="Helical" evidence="7">
    <location>
        <begin position="242"/>
        <end position="262"/>
    </location>
</feature>
<dbReference type="GO" id="GO:0004383">
    <property type="term" value="F:guanylate cyclase activity"/>
    <property type="evidence" value="ECO:0007669"/>
    <property type="project" value="TreeGrafter"/>
</dbReference>
<reference evidence="10" key="1">
    <citation type="submission" date="2016-10" db="EMBL/GenBank/DDBJ databases">
        <authorList>
            <person name="Benchimol M."/>
            <person name="Almeida L.G."/>
            <person name="Vasconcelos A.T."/>
            <person name="Perreira-Neves A."/>
            <person name="Rosa I.A."/>
            <person name="Tasca T."/>
            <person name="Bogo M.R."/>
            <person name="de Souza W."/>
        </authorList>
    </citation>
    <scope>NUCLEOTIDE SEQUENCE [LARGE SCALE GENOMIC DNA]</scope>
    <source>
        <strain evidence="10">K</strain>
    </source>
</reference>
<dbReference type="RefSeq" id="XP_068351621.1">
    <property type="nucleotide sequence ID" value="XM_068510044.1"/>
</dbReference>
<dbReference type="SUPFAM" id="SSF55785">
    <property type="entry name" value="PYP-like sensor domain (PAS domain)"/>
    <property type="match status" value="1"/>
</dbReference>
<feature type="transmembrane region" description="Helical" evidence="7">
    <location>
        <begin position="945"/>
        <end position="968"/>
    </location>
</feature>
<dbReference type="GO" id="GO:0000166">
    <property type="term" value="F:nucleotide binding"/>
    <property type="evidence" value="ECO:0007669"/>
    <property type="project" value="UniProtKB-KW"/>
</dbReference>
<feature type="domain" description="Guanylate cyclase" evidence="9">
    <location>
        <begin position="1371"/>
        <end position="1503"/>
    </location>
</feature>
<dbReference type="InterPro" id="IPR001054">
    <property type="entry name" value="A/G_cyclase"/>
</dbReference>
<dbReference type="CDD" id="cd07302">
    <property type="entry name" value="CHD"/>
    <property type="match status" value="1"/>
</dbReference>
<dbReference type="PANTHER" id="PTHR11920">
    <property type="entry name" value="GUANYLYL CYCLASE"/>
    <property type="match status" value="1"/>
</dbReference>
<evidence type="ECO:0000256" key="3">
    <source>
        <dbReference type="ARBA" id="ARBA00022741"/>
    </source>
</evidence>
<proteinExistence type="predicted"/>
<dbReference type="CDD" id="cd00130">
    <property type="entry name" value="PAS"/>
    <property type="match status" value="1"/>
</dbReference>
<feature type="transmembrane region" description="Helical" evidence="7">
    <location>
        <begin position="148"/>
        <end position="168"/>
    </location>
</feature>
<dbReference type="GO" id="GO:0001653">
    <property type="term" value="F:peptide receptor activity"/>
    <property type="evidence" value="ECO:0007669"/>
    <property type="project" value="TreeGrafter"/>
</dbReference>
<dbReference type="Proteomes" id="UP000179807">
    <property type="component" value="Unassembled WGS sequence"/>
</dbReference>
<dbReference type="InterPro" id="IPR035965">
    <property type="entry name" value="PAS-like_dom_sf"/>
</dbReference>
<dbReference type="OrthoDB" id="1890790at2759"/>
<keyword evidence="3" id="KW-0547">Nucleotide-binding</keyword>
<keyword evidence="2 7" id="KW-0812">Transmembrane</keyword>
<evidence type="ECO:0008006" key="12">
    <source>
        <dbReference type="Google" id="ProtNLM"/>
    </source>
</evidence>
<dbReference type="NCBIfam" id="TIGR00229">
    <property type="entry name" value="sensory_box"/>
    <property type="match status" value="1"/>
</dbReference>
<dbReference type="GO" id="GO:0005886">
    <property type="term" value="C:plasma membrane"/>
    <property type="evidence" value="ECO:0007669"/>
    <property type="project" value="TreeGrafter"/>
</dbReference>
<evidence type="ECO:0000256" key="1">
    <source>
        <dbReference type="ARBA" id="ARBA00004370"/>
    </source>
</evidence>
<feature type="transmembrane region" description="Helical" evidence="7">
    <location>
        <begin position="274"/>
        <end position="292"/>
    </location>
</feature>
<comment type="caution">
    <text evidence="10">The sequence shown here is derived from an EMBL/GenBank/DDBJ whole genome shotgun (WGS) entry which is preliminary data.</text>
</comment>
<feature type="transmembrane region" description="Helical" evidence="7">
    <location>
        <begin position="304"/>
        <end position="324"/>
    </location>
</feature>
<feature type="transmembrane region" description="Helical" evidence="7">
    <location>
        <begin position="174"/>
        <end position="195"/>
    </location>
</feature>
<keyword evidence="4 7" id="KW-1133">Transmembrane helix</keyword>
<evidence type="ECO:0000256" key="7">
    <source>
        <dbReference type="SAM" id="Phobius"/>
    </source>
</evidence>
<feature type="transmembrane region" description="Helical" evidence="7">
    <location>
        <begin position="877"/>
        <end position="897"/>
    </location>
</feature>
<evidence type="ECO:0000256" key="4">
    <source>
        <dbReference type="ARBA" id="ARBA00022989"/>
    </source>
</evidence>
<dbReference type="VEuPathDB" id="TrichDB:TRFO_35076"/>
<dbReference type="InterPro" id="IPR029787">
    <property type="entry name" value="Nucleotide_cyclase"/>
</dbReference>
<protein>
    <recommendedName>
        <fullName evidence="12">Adenylate and Guanylate cyclase catalytic domain containing protein</fullName>
    </recommendedName>
</protein>
<gene>
    <name evidence="10" type="ORF">TRFO_35076</name>
</gene>
<dbReference type="PANTHER" id="PTHR11920:SF335">
    <property type="entry name" value="GUANYLATE CYCLASE"/>
    <property type="match status" value="1"/>
</dbReference>
<accession>A0A1J4JML2</accession>
<dbReference type="InterPro" id="IPR000014">
    <property type="entry name" value="PAS"/>
</dbReference>
<dbReference type="GO" id="GO:0004016">
    <property type="term" value="F:adenylate cyclase activity"/>
    <property type="evidence" value="ECO:0007669"/>
    <property type="project" value="TreeGrafter"/>
</dbReference>
<evidence type="ECO:0000259" key="9">
    <source>
        <dbReference type="PROSITE" id="PS50125"/>
    </source>
</evidence>
<dbReference type="PROSITE" id="PS50112">
    <property type="entry name" value="PAS"/>
    <property type="match status" value="1"/>
</dbReference>
<evidence type="ECO:0000256" key="2">
    <source>
        <dbReference type="ARBA" id="ARBA00022692"/>
    </source>
</evidence>
<dbReference type="Pfam" id="PF00211">
    <property type="entry name" value="Guanylate_cyc"/>
    <property type="match status" value="1"/>
</dbReference>
<feature type="transmembrane region" description="Helical" evidence="7">
    <location>
        <begin position="980"/>
        <end position="1002"/>
    </location>
</feature>
<keyword evidence="6" id="KW-0456">Lyase</keyword>
<feature type="transmembrane region" description="Helical" evidence="7">
    <location>
        <begin position="216"/>
        <end position="236"/>
    </location>
</feature>
<keyword evidence="11" id="KW-1185">Reference proteome</keyword>
<dbReference type="PROSITE" id="PS50125">
    <property type="entry name" value="GUANYLATE_CYCLASE_2"/>
    <property type="match status" value="1"/>
</dbReference>
<dbReference type="Gene3D" id="3.30.450.20">
    <property type="entry name" value="PAS domain"/>
    <property type="match status" value="1"/>
</dbReference>
<dbReference type="SUPFAM" id="SSF55073">
    <property type="entry name" value="Nucleotide cyclase"/>
    <property type="match status" value="1"/>
</dbReference>
<sequence length="1555" mass="178728">MSKVGSVQTSARSISQYERISKSVFTSNVSPILDQLSQLYSISPIFEVIQCIFCMMQIIATSCWMDSGNYWVNTQSSENTSASNIFHYITLFSAFENRISELITLFGIITGIVCVVLGLFIFTFLYYLKTKRTLKPILNIIRFYYMMFGNLIIHPAASLLGKLIIYVIDTKEYKYISIAVFTFIILCVIEILIVFNQFFIHGGIYLHRSLFSSFNVLTLLYLFSINPLFLILSTIFHYYPVWTLYILIGVHMIYIVFIFGNNVWMSFVLPQGDVLFSTTLSASLFCDIFRIIGEIYPNKITNDIYLGIIWSAFFVLLVISYFVIKYNKSSIYKKLSYSQNISLYDMTESERQRIKEPTNDEKYAFFDKYGLDRDIHKAISYIIVGIEDNADMVIDFSLIQYCIETYHDSHKMLSFLIHVLAYFKGKKALFDTVLKLFGRLRSKRYFDQFIFYQAYKIKVFRTAASTNLSSFKLNELKLHSKEMEELMKQFWITQSSNVIIIERIENTRRKLDNLWDEAIEENWRSISYREEHIRFIIESDTDFRKAVVMSNMINRIENFKEDRVDLCFLSFIICYPEFLKKSIIDYDGNLITKKDKHSQSNHVTFEKNTGTSSNDMDFTLEESIANSLFTYGKLRLSMQNSLNKASPNTHKYFLGYSIFSVIGSLLVLIISFGILIKNFDNTDLWNKEVGELIELQASYTKAFLSLTFLYGVENNLLNIDEIECRIVWEDTDFPFLNSSTDFRKLTSTYVNSSIERYSNLMSTILELADNNVDVYGLTKNLFRPSVKSTICYNEKVLEPDYWTTNKLICFELLTFSILSGDKNVHQWFTNNSYWCHDITTSNETTSSMTQIRESMSYDLSNSSAAITTNINLAMSTLGPLQFLFFIFPISIICIFYSNELNNLIRMMLATEIEYKTQASNSISKKSQKNQEIMTPINKRTINWKLIIILIFLYILYGVVIVFVELIFNEAREINTFQRNYGFWSGIILLLKPHLMEILAVLANSVYISRIDTNYTTIEKETHRINRILKYFDRSVYDLLNDTPDVDTVLGRDAELDRIITSQACVSKEKTQNLHDIYECASLNRLFASFNSMITKSIEELDFYDGKYSGEFLTNVAHIVFVHIKPTVEKAGERLDEFQNEHLSTYKKTITGLFIGGILTTGVYALLLVYTLFTYKRVFNMLIRLIRRLPPSGITNNHELLNYLLHRKGHDIEMGISQTIFNNSQDGIICMNLDGIIESVNKSFIYDYGYSPEQLLGQMVGTLFDQSSRDILEKQIKFLQNRESTNFEGHLVCFTNENSAVPSYVTLFGLKGNANCLILVVRNETLLIESQEMAENAKQQSQDLLNQILPPKILVMIKEGATDISFVVPYATVMFTNIVAFSAFSATLSPQHIMGTLSIIFGAFDTVIQKYSSIIKIKLIGDSYMAASGLFAQDEKPENHAQQCAEFAINILNIMDDVNFKLNMNLSVRIGINSGGPLIGGVLGTDNRVFDIIGDTINVASRLEHASEPGKIQISETTAAMIKQLGYTTIPRGEIYLKGKGNMKAYFILPDSSSYM</sequence>
<name>A0A1J4JML2_9EUKA</name>
<dbReference type="Gene3D" id="3.30.70.1230">
    <property type="entry name" value="Nucleotide cyclase"/>
    <property type="match status" value="1"/>
</dbReference>
<dbReference type="SMART" id="SM00091">
    <property type="entry name" value="PAS"/>
    <property type="match status" value="1"/>
</dbReference>
<evidence type="ECO:0000313" key="10">
    <source>
        <dbReference type="EMBL" id="OHS98484.1"/>
    </source>
</evidence>
<dbReference type="InterPro" id="IPR050401">
    <property type="entry name" value="Cyclic_nucleotide_synthase"/>
</dbReference>